<evidence type="ECO:0000256" key="1">
    <source>
        <dbReference type="ARBA" id="ARBA00006926"/>
    </source>
</evidence>
<dbReference type="PANTHER" id="PTHR11592:SF78">
    <property type="entry name" value="GLUTATHIONE PEROXIDASE"/>
    <property type="match status" value="1"/>
</dbReference>
<dbReference type="InterPro" id="IPR000889">
    <property type="entry name" value="Glutathione_peroxidase"/>
</dbReference>
<keyword evidence="6" id="KW-1185">Reference proteome</keyword>
<dbReference type="PANTHER" id="PTHR11592">
    <property type="entry name" value="GLUTATHIONE PEROXIDASE"/>
    <property type="match status" value="1"/>
</dbReference>
<evidence type="ECO:0000313" key="6">
    <source>
        <dbReference type="Proteomes" id="UP001595625"/>
    </source>
</evidence>
<sequence>MVSIYDYKVKNLQGEMESLEKFKGNALVIVNTASKCGLTPQFEELQKLYEKHSGKDFQILGFPSSQFNNQEFDKQDETMEFCQKNYGVTFPMFAKTDVKGANVAPLFTYLTSKHEDIEAEEIAWNFAKFLVDKEGHVIKRYSPQTSPQEIEEDLMTIL</sequence>
<evidence type="ECO:0000313" key="5">
    <source>
        <dbReference type="EMBL" id="MFC3209941.1"/>
    </source>
</evidence>
<protein>
    <recommendedName>
        <fullName evidence="4">Glutathione peroxidase</fullName>
    </recommendedName>
</protein>
<dbReference type="CDD" id="cd00340">
    <property type="entry name" value="GSH_Peroxidase"/>
    <property type="match status" value="1"/>
</dbReference>
<comment type="caution">
    <text evidence="5">The sequence shown here is derived from an EMBL/GenBank/DDBJ whole genome shotgun (WGS) entry which is preliminary data.</text>
</comment>
<accession>A0ABV7KIY5</accession>
<name>A0ABV7KIY5_PLAOK</name>
<dbReference type="Pfam" id="PF00255">
    <property type="entry name" value="GSHPx"/>
    <property type="match status" value="1"/>
</dbReference>
<evidence type="ECO:0000256" key="4">
    <source>
        <dbReference type="RuleBase" id="RU000499"/>
    </source>
</evidence>
<dbReference type="GO" id="GO:0004601">
    <property type="term" value="F:peroxidase activity"/>
    <property type="evidence" value="ECO:0007669"/>
    <property type="project" value="UniProtKB-KW"/>
</dbReference>
<keyword evidence="2 4" id="KW-0575">Peroxidase</keyword>
<organism evidence="5 6">
    <name type="scientific">Planomicrobium okeanokoites</name>
    <name type="common">Planococcus okeanokoites</name>
    <name type="synonym">Flavobacterium okeanokoites</name>
    <dbReference type="NCBI Taxonomy" id="244"/>
    <lineage>
        <taxon>Bacteria</taxon>
        <taxon>Bacillati</taxon>
        <taxon>Bacillota</taxon>
        <taxon>Bacilli</taxon>
        <taxon>Bacillales</taxon>
        <taxon>Caryophanaceae</taxon>
        <taxon>Planomicrobium</taxon>
    </lineage>
</organism>
<dbReference type="SUPFAM" id="SSF52833">
    <property type="entry name" value="Thioredoxin-like"/>
    <property type="match status" value="1"/>
</dbReference>
<dbReference type="RefSeq" id="WP_117314259.1">
    <property type="nucleotide sequence ID" value="NZ_JBHRUJ010000003.1"/>
</dbReference>
<comment type="similarity">
    <text evidence="1 4">Belongs to the glutathione peroxidase family.</text>
</comment>
<gene>
    <name evidence="5" type="ORF">ACFOEJ_02505</name>
</gene>
<dbReference type="InterPro" id="IPR029759">
    <property type="entry name" value="GPX_AS"/>
</dbReference>
<reference evidence="6" key="1">
    <citation type="journal article" date="2019" name="Int. J. Syst. Evol. Microbiol.">
        <title>The Global Catalogue of Microorganisms (GCM) 10K type strain sequencing project: providing services to taxonomists for standard genome sequencing and annotation.</title>
        <authorList>
            <consortium name="The Broad Institute Genomics Platform"/>
            <consortium name="The Broad Institute Genome Sequencing Center for Infectious Disease"/>
            <person name="Wu L."/>
            <person name="Ma J."/>
        </authorList>
    </citation>
    <scope>NUCLEOTIDE SEQUENCE [LARGE SCALE GENOMIC DNA]</scope>
    <source>
        <strain evidence="6">CCM 320</strain>
    </source>
</reference>
<evidence type="ECO:0000256" key="2">
    <source>
        <dbReference type="ARBA" id="ARBA00022559"/>
    </source>
</evidence>
<dbReference type="PIRSF" id="PIRSF000303">
    <property type="entry name" value="Glutathion_perox"/>
    <property type="match status" value="1"/>
</dbReference>
<dbReference type="EMBL" id="JBHRUJ010000003">
    <property type="protein sequence ID" value="MFC3209941.1"/>
    <property type="molecule type" value="Genomic_DNA"/>
</dbReference>
<dbReference type="Gene3D" id="3.40.30.10">
    <property type="entry name" value="Glutaredoxin"/>
    <property type="match status" value="1"/>
</dbReference>
<dbReference type="PRINTS" id="PR01011">
    <property type="entry name" value="GLUTPROXDASE"/>
</dbReference>
<evidence type="ECO:0000256" key="3">
    <source>
        <dbReference type="ARBA" id="ARBA00023002"/>
    </source>
</evidence>
<dbReference type="Proteomes" id="UP001595625">
    <property type="component" value="Unassembled WGS sequence"/>
</dbReference>
<keyword evidence="3 4" id="KW-0560">Oxidoreductase</keyword>
<proteinExistence type="inferred from homology"/>
<dbReference type="InterPro" id="IPR036249">
    <property type="entry name" value="Thioredoxin-like_sf"/>
</dbReference>
<dbReference type="PROSITE" id="PS51355">
    <property type="entry name" value="GLUTATHIONE_PEROXID_3"/>
    <property type="match status" value="1"/>
</dbReference>
<dbReference type="PROSITE" id="PS00460">
    <property type="entry name" value="GLUTATHIONE_PEROXID_1"/>
    <property type="match status" value="1"/>
</dbReference>